<name>A0A2I1D9X3_ASPC2</name>
<dbReference type="SUPFAM" id="SSF82199">
    <property type="entry name" value="SET domain"/>
    <property type="match status" value="1"/>
</dbReference>
<dbReference type="InterPro" id="IPR051357">
    <property type="entry name" value="H3K9_HMTase_SUVAR3-9"/>
</dbReference>
<dbReference type="OrthoDB" id="308383at2759"/>
<reference evidence="3" key="1">
    <citation type="submission" date="2016-12" db="EMBL/GenBank/DDBJ databases">
        <title>The genomes of Aspergillus section Nigri reveals drivers in fungal speciation.</title>
        <authorList>
            <consortium name="DOE Joint Genome Institute"/>
            <person name="Vesth T.C."/>
            <person name="Nybo J."/>
            <person name="Theobald S."/>
            <person name="Brandl J."/>
            <person name="Frisvad J.C."/>
            <person name="Nielsen K.F."/>
            <person name="Lyhne E.K."/>
            <person name="Kogle M.E."/>
            <person name="Kuo A."/>
            <person name="Riley R."/>
            <person name="Clum A."/>
            <person name="Nolan M."/>
            <person name="Lipzen A."/>
            <person name="Salamov A."/>
            <person name="Henrissat B."/>
            <person name="Wiebenga A."/>
            <person name="De vries R.P."/>
            <person name="Grigoriev I.V."/>
            <person name="Mortensen U.H."/>
            <person name="Andersen M.R."/>
            <person name="Baker S.E."/>
        </authorList>
    </citation>
    <scope>NUCLEOTIDE SEQUENCE</scope>
    <source>
        <strain evidence="3">IBT 28561</strain>
    </source>
</reference>
<feature type="domain" description="SET" evidence="2">
    <location>
        <begin position="316"/>
        <end position="429"/>
    </location>
</feature>
<dbReference type="RefSeq" id="XP_024695260.1">
    <property type="nucleotide sequence ID" value="XM_024841011.1"/>
</dbReference>
<dbReference type="GeneID" id="36548535"/>
<gene>
    <name evidence="3" type="ORF">P168DRAFT_325506</name>
</gene>
<dbReference type="PANTHER" id="PTHR45660:SF13">
    <property type="entry name" value="HISTONE-LYSINE N-METHYLTRANSFERASE SETMAR"/>
    <property type="match status" value="1"/>
</dbReference>
<dbReference type="PANTHER" id="PTHR45660">
    <property type="entry name" value="HISTONE-LYSINE N-METHYLTRANSFERASE SETMAR"/>
    <property type="match status" value="1"/>
</dbReference>
<dbReference type="Proteomes" id="UP000234254">
    <property type="component" value="Unassembled WGS sequence"/>
</dbReference>
<dbReference type="AlphaFoldDB" id="A0A2I1D9X3"/>
<dbReference type="InterPro" id="IPR046341">
    <property type="entry name" value="SET_dom_sf"/>
</dbReference>
<dbReference type="EMBL" id="MSFM01000003">
    <property type="protein sequence ID" value="PKY06666.1"/>
    <property type="molecule type" value="Genomic_DNA"/>
</dbReference>
<evidence type="ECO:0000313" key="3">
    <source>
        <dbReference type="EMBL" id="PKY06666.1"/>
    </source>
</evidence>
<dbReference type="VEuPathDB" id="FungiDB:P168DRAFT_325506"/>
<organism evidence="3 4">
    <name type="scientific">Aspergillus campestris (strain IBT 28561)</name>
    <dbReference type="NCBI Taxonomy" id="1392248"/>
    <lineage>
        <taxon>Eukaryota</taxon>
        <taxon>Fungi</taxon>
        <taxon>Dikarya</taxon>
        <taxon>Ascomycota</taxon>
        <taxon>Pezizomycotina</taxon>
        <taxon>Eurotiomycetes</taxon>
        <taxon>Eurotiomycetidae</taxon>
        <taxon>Eurotiales</taxon>
        <taxon>Aspergillaceae</taxon>
        <taxon>Aspergillus</taxon>
        <taxon>Aspergillus subgen. Circumdati</taxon>
    </lineage>
</organism>
<keyword evidence="4" id="KW-1185">Reference proteome</keyword>
<feature type="region of interest" description="Disordered" evidence="1">
    <location>
        <begin position="25"/>
        <end position="52"/>
    </location>
</feature>
<dbReference type="InterPro" id="IPR001214">
    <property type="entry name" value="SET_dom"/>
</dbReference>
<sequence>MARTRQVQLRSSKVSYLATKTKATKTADATKTTTTEKTAKATKTDKVAKTTSPSNTVKKLRVTRSAKKRQDELRKSRQAAHYAASISDLFAAIYYDINRVCITYRAVRRLKRTEFLPFYKWQYEQADKIVRTVANLNVEEVDPCDEKDTDVVRRLDGIDLFTQELGWKMLAICAFSDGFRIMCRDQQDIGFWEAFIDACEKNALSLEIFARSRNLDWRGLLSPHSKSGIVRIKKALAEPPSKLTHLHPHQIVRQLDGTLAKTHHDKIRQINTENCIFDPEKSTGDDPTIRTAEHGSCDLCGSDDPCDCLLDGLAGTLVELVEYPGKGVGIRSLTKFKKGDILGEYTGEIRPENYLGDPVYSLNLIHKNDQHKSLALISAVRYGNWTRFISHSCNSSTKFECRTIGKRIMMTVEAARDIGMFEEITIDYGLSYWTGIRGNCRCGEDDCISKEA</sequence>
<dbReference type="GO" id="GO:0003690">
    <property type="term" value="F:double-stranded DNA binding"/>
    <property type="evidence" value="ECO:0007669"/>
    <property type="project" value="TreeGrafter"/>
</dbReference>
<evidence type="ECO:0000256" key="1">
    <source>
        <dbReference type="SAM" id="MobiDB-lite"/>
    </source>
</evidence>
<feature type="compositionally biased region" description="Basic and acidic residues" evidence="1">
    <location>
        <begin position="37"/>
        <end position="48"/>
    </location>
</feature>
<evidence type="ECO:0000259" key="2">
    <source>
        <dbReference type="PROSITE" id="PS50280"/>
    </source>
</evidence>
<dbReference type="SMART" id="SM00317">
    <property type="entry name" value="SET"/>
    <property type="match status" value="1"/>
</dbReference>
<evidence type="ECO:0000313" key="4">
    <source>
        <dbReference type="Proteomes" id="UP000234254"/>
    </source>
</evidence>
<comment type="caution">
    <text evidence="3">The sequence shown here is derived from an EMBL/GenBank/DDBJ whole genome shotgun (WGS) entry which is preliminary data.</text>
</comment>
<proteinExistence type="predicted"/>
<protein>
    <submittedName>
        <fullName evidence="3">SET domain-containing protein</fullName>
    </submittedName>
</protein>
<dbReference type="GO" id="GO:0042054">
    <property type="term" value="F:histone methyltransferase activity"/>
    <property type="evidence" value="ECO:0007669"/>
    <property type="project" value="TreeGrafter"/>
</dbReference>
<dbReference type="PROSITE" id="PS50280">
    <property type="entry name" value="SET"/>
    <property type="match status" value="1"/>
</dbReference>
<dbReference type="Pfam" id="PF00856">
    <property type="entry name" value="SET"/>
    <property type="match status" value="1"/>
</dbReference>
<feature type="compositionally biased region" description="Low complexity" evidence="1">
    <location>
        <begin position="25"/>
        <end position="36"/>
    </location>
</feature>
<dbReference type="Gene3D" id="2.170.270.10">
    <property type="entry name" value="SET domain"/>
    <property type="match status" value="1"/>
</dbReference>
<accession>A0A2I1D9X3</accession>